<dbReference type="PANTHER" id="PTHR42782:SF2">
    <property type="entry name" value="3-OXOACYL-[ACYL-CARRIER-PROTEIN] SYNTHASE-LIKE PROTEIN"/>
    <property type="match status" value="1"/>
</dbReference>
<name>A0A6A4GSE1_9AGAR</name>
<evidence type="ECO:0000313" key="2">
    <source>
        <dbReference type="Proteomes" id="UP000799118"/>
    </source>
</evidence>
<gene>
    <name evidence="1" type="ORF">BT96DRAFT_1004050</name>
</gene>
<dbReference type="Proteomes" id="UP000799118">
    <property type="component" value="Unassembled WGS sequence"/>
</dbReference>
<protein>
    <submittedName>
        <fullName evidence="1">DUF455-domain-containing protein</fullName>
    </submittedName>
</protein>
<dbReference type="InterPro" id="IPR007402">
    <property type="entry name" value="DUF455"/>
</dbReference>
<evidence type="ECO:0000313" key="1">
    <source>
        <dbReference type="EMBL" id="KAE9388578.1"/>
    </source>
</evidence>
<keyword evidence="2" id="KW-1185">Reference proteome</keyword>
<dbReference type="Pfam" id="PF04305">
    <property type="entry name" value="DUF455"/>
    <property type="match status" value="1"/>
</dbReference>
<sequence length="419" mass="46709">MEWAVLILNTPNPTLKVDRTRYAVHAFRTGTITSIGNKVAHPPVPPAQPLRETYMNIIEPGKIQSGKRKNRAVMLCTGEHWTVGNRPRMGYHQLPPPCTPRFPFNAVRLSPRLRLWESASHTSASLLFRLATIHLVHEAPSLNVNPKTIDNFRKAGDKESVDVSEVIYADGVTHVTTGHRWFMWMCEQKQKEQGLVWILSDREKAGICRGFYEDLKGEMPYTDAVDRPRMDMGSVRDALPEVRAEYEFSGNDGHKMGDSGARHFEFAFFIHVDKELPMTIGYEPSGGAGAGVENIYSEIVTGMCGLLSNHDDRRQISCRDISRLGAQFAPISIEMTEPVRCNSHSLLNRISFQPNANQYFLPHPIPPLQQNLPLSSLFLAILPPTTSSGYGGLRDVVVEMGVAALTLALIPQVNLESGD</sequence>
<dbReference type="OrthoDB" id="426882at2759"/>
<accession>A0A6A4GSE1</accession>
<dbReference type="PANTHER" id="PTHR42782">
    <property type="entry name" value="SI:CH73-314G15.3"/>
    <property type="match status" value="1"/>
</dbReference>
<proteinExistence type="predicted"/>
<reference evidence="1" key="1">
    <citation type="journal article" date="2019" name="Environ. Microbiol.">
        <title>Fungal ecological strategies reflected in gene transcription - a case study of two litter decomposers.</title>
        <authorList>
            <person name="Barbi F."/>
            <person name="Kohler A."/>
            <person name="Barry K."/>
            <person name="Baskaran P."/>
            <person name="Daum C."/>
            <person name="Fauchery L."/>
            <person name="Ihrmark K."/>
            <person name="Kuo A."/>
            <person name="LaButti K."/>
            <person name="Lipzen A."/>
            <person name="Morin E."/>
            <person name="Grigoriev I.V."/>
            <person name="Henrissat B."/>
            <person name="Lindahl B."/>
            <person name="Martin F."/>
        </authorList>
    </citation>
    <scope>NUCLEOTIDE SEQUENCE</scope>
    <source>
        <strain evidence="1">JB14</strain>
    </source>
</reference>
<organism evidence="1 2">
    <name type="scientific">Gymnopus androsaceus JB14</name>
    <dbReference type="NCBI Taxonomy" id="1447944"/>
    <lineage>
        <taxon>Eukaryota</taxon>
        <taxon>Fungi</taxon>
        <taxon>Dikarya</taxon>
        <taxon>Basidiomycota</taxon>
        <taxon>Agaricomycotina</taxon>
        <taxon>Agaricomycetes</taxon>
        <taxon>Agaricomycetidae</taxon>
        <taxon>Agaricales</taxon>
        <taxon>Marasmiineae</taxon>
        <taxon>Omphalotaceae</taxon>
        <taxon>Gymnopus</taxon>
    </lineage>
</organism>
<dbReference type="AlphaFoldDB" id="A0A6A4GSE1"/>
<dbReference type="EMBL" id="ML769736">
    <property type="protein sequence ID" value="KAE9388578.1"/>
    <property type="molecule type" value="Genomic_DNA"/>
</dbReference>